<name>A0ACC3SF80_9PEZI</name>
<sequence>MDFLLAAITAIRMSDASPASTPAKGPARPNFPLPRTLRDRIYRYLLDAEYVKVTSDVRRQYHEFRNFGTAGTDSTAHGYRFHTSILGVNRAVYNEAMAVLYRTNTFILVSNNCPGFEHKTPDRRYPCRHNSRRSPFRASFCTPPSDMEKPTTQKKMHRRRF</sequence>
<gene>
    <name evidence="1" type="ORF">M8818_003298</name>
</gene>
<keyword evidence="2" id="KW-1185">Reference proteome</keyword>
<dbReference type="EMBL" id="JAMKPW020000014">
    <property type="protein sequence ID" value="KAK8211331.1"/>
    <property type="molecule type" value="Genomic_DNA"/>
</dbReference>
<evidence type="ECO:0000313" key="1">
    <source>
        <dbReference type="EMBL" id="KAK8211331.1"/>
    </source>
</evidence>
<reference evidence="1" key="1">
    <citation type="submission" date="2024-02" db="EMBL/GenBank/DDBJ databases">
        <title>Metagenome Assembled Genome of Zalaria obscura JY119.</title>
        <authorList>
            <person name="Vighnesh L."/>
            <person name="Jagadeeshwari U."/>
            <person name="Venkata Ramana C."/>
            <person name="Sasikala C."/>
        </authorList>
    </citation>
    <scope>NUCLEOTIDE SEQUENCE</scope>
    <source>
        <strain evidence="1">JY119</strain>
    </source>
</reference>
<protein>
    <submittedName>
        <fullName evidence="1">Uncharacterized protein</fullName>
    </submittedName>
</protein>
<organism evidence="1 2">
    <name type="scientific">Zalaria obscura</name>
    <dbReference type="NCBI Taxonomy" id="2024903"/>
    <lineage>
        <taxon>Eukaryota</taxon>
        <taxon>Fungi</taxon>
        <taxon>Dikarya</taxon>
        <taxon>Ascomycota</taxon>
        <taxon>Pezizomycotina</taxon>
        <taxon>Dothideomycetes</taxon>
        <taxon>Dothideomycetidae</taxon>
        <taxon>Dothideales</taxon>
        <taxon>Zalariaceae</taxon>
        <taxon>Zalaria</taxon>
    </lineage>
</organism>
<dbReference type="Proteomes" id="UP001320706">
    <property type="component" value="Unassembled WGS sequence"/>
</dbReference>
<proteinExistence type="predicted"/>
<comment type="caution">
    <text evidence="1">The sequence shown here is derived from an EMBL/GenBank/DDBJ whole genome shotgun (WGS) entry which is preliminary data.</text>
</comment>
<evidence type="ECO:0000313" key="2">
    <source>
        <dbReference type="Proteomes" id="UP001320706"/>
    </source>
</evidence>
<accession>A0ACC3SF80</accession>